<dbReference type="EMBL" id="CP063078">
    <property type="protein sequence ID" value="QOQ87752.1"/>
    <property type="molecule type" value="Genomic_DNA"/>
</dbReference>
<gene>
    <name evidence="8" type="ORF">IMC76_02785</name>
</gene>
<dbReference type="PANTHER" id="PTHR33508">
    <property type="entry name" value="UPF0056 MEMBRANE PROTEIN YHCE"/>
    <property type="match status" value="1"/>
</dbReference>
<name>A0A7M1LGM7_9BACT</name>
<dbReference type="InterPro" id="IPR002771">
    <property type="entry name" value="Multi_antbiot-R_MarC"/>
</dbReference>
<accession>A0A7M1LGM7</accession>
<evidence type="ECO:0000256" key="4">
    <source>
        <dbReference type="ARBA" id="ARBA00022692"/>
    </source>
</evidence>
<organism evidence="8 9">
    <name type="scientific">Campylobacter corcagiensis</name>
    <dbReference type="NCBI Taxonomy" id="1448857"/>
    <lineage>
        <taxon>Bacteria</taxon>
        <taxon>Pseudomonadati</taxon>
        <taxon>Campylobacterota</taxon>
        <taxon>Epsilonproteobacteria</taxon>
        <taxon>Campylobacterales</taxon>
        <taxon>Campylobacteraceae</taxon>
        <taxon>Campylobacter</taxon>
    </lineage>
</organism>
<evidence type="ECO:0000256" key="1">
    <source>
        <dbReference type="ARBA" id="ARBA00004651"/>
    </source>
</evidence>
<dbReference type="Pfam" id="PF01914">
    <property type="entry name" value="MarC"/>
    <property type="match status" value="1"/>
</dbReference>
<keyword evidence="4 7" id="KW-0812">Transmembrane</keyword>
<feature type="transmembrane region" description="Helical" evidence="7">
    <location>
        <begin position="43"/>
        <end position="65"/>
    </location>
</feature>
<feature type="transmembrane region" description="Helical" evidence="7">
    <location>
        <begin position="71"/>
        <end position="90"/>
    </location>
</feature>
<evidence type="ECO:0000313" key="8">
    <source>
        <dbReference type="EMBL" id="QOQ87752.1"/>
    </source>
</evidence>
<feature type="transmembrane region" description="Helical" evidence="7">
    <location>
        <begin position="102"/>
        <end position="129"/>
    </location>
</feature>
<dbReference type="AlphaFoldDB" id="A0A7M1LGM7"/>
<reference evidence="8 9" key="1">
    <citation type="submission" date="2020-10" db="EMBL/GenBank/DDBJ databases">
        <title>Campylobacter and Helicobacter PacBio genomes.</title>
        <authorList>
            <person name="Lane C."/>
        </authorList>
    </citation>
    <scope>NUCLEOTIDE SEQUENCE [LARGE SCALE GENOMIC DNA]</scope>
    <source>
        <strain evidence="8 9">2016D-0077</strain>
    </source>
</reference>
<sequence length="197" mass="21214">MEFFISTYAKMFFLMTPFFVLSVFMSVIETADDKTAKSLALRVTLSIVAITLVILFFGKHIFSLFGITIDAFKIGAGAILFLTAVSLVNGGKNDIKSSPETLMELAVVPLAIPITIGPGTIGMLLVFGITYEKMALFIVSLALVFAVLTIGAMLYSSNYIKKFIGRQGLLVMSKITGLILAGLSAQLVFEGVKAMMS</sequence>
<protein>
    <recommendedName>
        <fullName evidence="7">UPF0056 membrane protein</fullName>
    </recommendedName>
</protein>
<dbReference type="RefSeq" id="WP_025802494.1">
    <property type="nucleotide sequence ID" value="NZ_CP053842.1"/>
</dbReference>
<dbReference type="Proteomes" id="UP000594749">
    <property type="component" value="Chromosome"/>
</dbReference>
<feature type="transmembrane region" description="Helical" evidence="7">
    <location>
        <begin position="135"/>
        <end position="156"/>
    </location>
</feature>
<keyword evidence="3" id="KW-1003">Cell membrane</keyword>
<evidence type="ECO:0000256" key="5">
    <source>
        <dbReference type="ARBA" id="ARBA00022989"/>
    </source>
</evidence>
<evidence type="ECO:0000256" key="3">
    <source>
        <dbReference type="ARBA" id="ARBA00022475"/>
    </source>
</evidence>
<dbReference type="OrthoDB" id="21094at2"/>
<feature type="transmembrane region" description="Helical" evidence="7">
    <location>
        <begin position="12"/>
        <end position="31"/>
    </location>
</feature>
<keyword evidence="6 7" id="KW-0472">Membrane</keyword>
<keyword evidence="5 7" id="KW-1133">Transmembrane helix</keyword>
<keyword evidence="9" id="KW-1185">Reference proteome</keyword>
<evidence type="ECO:0000256" key="2">
    <source>
        <dbReference type="ARBA" id="ARBA00009784"/>
    </source>
</evidence>
<dbReference type="NCBIfam" id="TIGR00427">
    <property type="entry name" value="NAAT family transporter"/>
    <property type="match status" value="1"/>
</dbReference>
<feature type="transmembrane region" description="Helical" evidence="7">
    <location>
        <begin position="168"/>
        <end position="189"/>
    </location>
</feature>
<evidence type="ECO:0000256" key="6">
    <source>
        <dbReference type="ARBA" id="ARBA00023136"/>
    </source>
</evidence>
<dbReference type="PANTHER" id="PTHR33508:SF1">
    <property type="entry name" value="UPF0056 MEMBRANE PROTEIN YHCE"/>
    <property type="match status" value="1"/>
</dbReference>
<comment type="subcellular location">
    <subcellularLocation>
        <location evidence="1 7">Cell membrane</location>
        <topology evidence="1 7">Multi-pass membrane protein</topology>
    </subcellularLocation>
</comment>
<evidence type="ECO:0000256" key="7">
    <source>
        <dbReference type="RuleBase" id="RU362048"/>
    </source>
</evidence>
<comment type="similarity">
    <text evidence="2 7">Belongs to the UPF0056 (MarC) family.</text>
</comment>
<proteinExistence type="inferred from homology"/>
<dbReference type="GO" id="GO:0005886">
    <property type="term" value="C:plasma membrane"/>
    <property type="evidence" value="ECO:0007669"/>
    <property type="project" value="UniProtKB-SubCell"/>
</dbReference>
<evidence type="ECO:0000313" key="9">
    <source>
        <dbReference type="Proteomes" id="UP000594749"/>
    </source>
</evidence>